<dbReference type="EMBL" id="ML996574">
    <property type="protein sequence ID" value="KAF2757142.1"/>
    <property type="molecule type" value="Genomic_DNA"/>
</dbReference>
<gene>
    <name evidence="2" type="ORF">EJ05DRAFT_56829</name>
</gene>
<sequence length="76" mass="8543">MMAWFCGVLCAANSVMLKDSLVYLCSWRVVSGSDTRFGLVSFVSRRADTACLNSLLVVLELLKETYWQFPRLSSLS</sequence>
<dbReference type="Proteomes" id="UP000799437">
    <property type="component" value="Unassembled WGS sequence"/>
</dbReference>
<feature type="chain" id="PRO_5025550778" description="Secreted protein" evidence="1">
    <location>
        <begin position="33"/>
        <end position="76"/>
    </location>
</feature>
<dbReference type="RefSeq" id="XP_033599593.1">
    <property type="nucleotide sequence ID" value="XM_033749762.1"/>
</dbReference>
<feature type="signal peptide" evidence="1">
    <location>
        <begin position="1"/>
        <end position="32"/>
    </location>
</feature>
<keyword evidence="3" id="KW-1185">Reference proteome</keyword>
<evidence type="ECO:0008006" key="4">
    <source>
        <dbReference type="Google" id="ProtNLM"/>
    </source>
</evidence>
<organism evidence="2 3">
    <name type="scientific">Pseudovirgaria hyperparasitica</name>
    <dbReference type="NCBI Taxonomy" id="470096"/>
    <lineage>
        <taxon>Eukaryota</taxon>
        <taxon>Fungi</taxon>
        <taxon>Dikarya</taxon>
        <taxon>Ascomycota</taxon>
        <taxon>Pezizomycotina</taxon>
        <taxon>Dothideomycetes</taxon>
        <taxon>Dothideomycetes incertae sedis</taxon>
        <taxon>Acrospermales</taxon>
        <taxon>Acrospermaceae</taxon>
        <taxon>Pseudovirgaria</taxon>
    </lineage>
</organism>
<evidence type="ECO:0000256" key="1">
    <source>
        <dbReference type="SAM" id="SignalP"/>
    </source>
</evidence>
<protein>
    <recommendedName>
        <fullName evidence="4">Secreted protein</fullName>
    </recommendedName>
</protein>
<accession>A0A6A6W2R4</accession>
<dbReference type="GeneID" id="54490816"/>
<proteinExistence type="predicted"/>
<keyword evidence="1" id="KW-0732">Signal</keyword>
<evidence type="ECO:0000313" key="2">
    <source>
        <dbReference type="EMBL" id="KAF2757142.1"/>
    </source>
</evidence>
<dbReference type="AlphaFoldDB" id="A0A6A6W2R4"/>
<name>A0A6A6W2R4_9PEZI</name>
<evidence type="ECO:0000313" key="3">
    <source>
        <dbReference type="Proteomes" id="UP000799437"/>
    </source>
</evidence>
<reference evidence="2" key="1">
    <citation type="journal article" date="2020" name="Stud. Mycol.">
        <title>101 Dothideomycetes genomes: a test case for predicting lifestyles and emergence of pathogens.</title>
        <authorList>
            <person name="Haridas S."/>
            <person name="Albert R."/>
            <person name="Binder M."/>
            <person name="Bloem J."/>
            <person name="Labutti K."/>
            <person name="Salamov A."/>
            <person name="Andreopoulos B."/>
            <person name="Baker S."/>
            <person name="Barry K."/>
            <person name="Bills G."/>
            <person name="Bluhm B."/>
            <person name="Cannon C."/>
            <person name="Castanera R."/>
            <person name="Culley D."/>
            <person name="Daum C."/>
            <person name="Ezra D."/>
            <person name="Gonzalez J."/>
            <person name="Henrissat B."/>
            <person name="Kuo A."/>
            <person name="Liang C."/>
            <person name="Lipzen A."/>
            <person name="Lutzoni F."/>
            <person name="Magnuson J."/>
            <person name="Mondo S."/>
            <person name="Nolan M."/>
            <person name="Ohm R."/>
            <person name="Pangilinan J."/>
            <person name="Park H.-J."/>
            <person name="Ramirez L."/>
            <person name="Alfaro M."/>
            <person name="Sun H."/>
            <person name="Tritt A."/>
            <person name="Yoshinaga Y."/>
            <person name="Zwiers L.-H."/>
            <person name="Turgeon B."/>
            <person name="Goodwin S."/>
            <person name="Spatafora J."/>
            <person name="Crous P."/>
            <person name="Grigoriev I."/>
        </authorList>
    </citation>
    <scope>NUCLEOTIDE SEQUENCE</scope>
    <source>
        <strain evidence="2">CBS 121739</strain>
    </source>
</reference>